<dbReference type="Proteomes" id="UP000021369">
    <property type="component" value="Unassembled WGS sequence"/>
</dbReference>
<dbReference type="EMBL" id="JEOB01000004">
    <property type="protein sequence ID" value="EXM38544.1"/>
    <property type="molecule type" value="Genomic_DNA"/>
</dbReference>
<protein>
    <recommendedName>
        <fullName evidence="1">DUF7336 domain-containing protein</fullName>
    </recommendedName>
</protein>
<dbReference type="Pfam" id="PF24024">
    <property type="entry name" value="DUF7336"/>
    <property type="match status" value="1"/>
</dbReference>
<keyword evidence="3" id="KW-1185">Reference proteome</keyword>
<feature type="domain" description="DUF7336" evidence="1">
    <location>
        <begin position="2"/>
        <end position="60"/>
    </location>
</feature>
<comment type="caution">
    <text evidence="2">The sequence shown here is derived from an EMBL/GenBank/DDBJ whole genome shotgun (WGS) entry which is preliminary data.</text>
</comment>
<accession>A0A011UD64</accession>
<proteinExistence type="predicted"/>
<evidence type="ECO:0000313" key="3">
    <source>
        <dbReference type="Proteomes" id="UP000021369"/>
    </source>
</evidence>
<name>A0A011UD64_RUMAL</name>
<sequence length="65" mass="7613">MKKIYVVVHGAYDDCRILAVCTSKERAMEIADQYNMLYTSYEGEEASIDEYEDGYCYQLKDIGYF</sequence>
<organism evidence="2 3">
    <name type="scientific">Ruminococcus albus SY3</name>
    <dbReference type="NCBI Taxonomy" id="1341156"/>
    <lineage>
        <taxon>Bacteria</taxon>
        <taxon>Bacillati</taxon>
        <taxon>Bacillota</taxon>
        <taxon>Clostridia</taxon>
        <taxon>Eubacteriales</taxon>
        <taxon>Oscillospiraceae</taxon>
        <taxon>Ruminococcus</taxon>
    </lineage>
</organism>
<gene>
    <name evidence="2" type="ORF">RASY3_14600</name>
</gene>
<dbReference type="OrthoDB" id="9807674at2"/>
<evidence type="ECO:0000313" key="2">
    <source>
        <dbReference type="EMBL" id="EXM38544.1"/>
    </source>
</evidence>
<dbReference type="AlphaFoldDB" id="A0A011UD64"/>
<dbReference type="RefSeq" id="WP_037289367.1">
    <property type="nucleotide sequence ID" value="NZ_JEOB01000004.1"/>
</dbReference>
<reference evidence="2 3" key="1">
    <citation type="submission" date="2013-06" db="EMBL/GenBank/DDBJ databases">
        <title>Rumen cellulosomics: divergent fiber-degrading strategies revealed by comparative genome-wide analysis of six Ruminococcal strains.</title>
        <authorList>
            <person name="Dassa B."/>
            <person name="Borovok I."/>
            <person name="Lamed R."/>
            <person name="Flint H."/>
            <person name="Yeoman C.J."/>
            <person name="White B."/>
            <person name="Bayer E.A."/>
        </authorList>
    </citation>
    <scope>NUCLEOTIDE SEQUENCE [LARGE SCALE GENOMIC DNA]</scope>
    <source>
        <strain evidence="2 3">SY3</strain>
    </source>
</reference>
<dbReference type="PATRIC" id="fig|1341156.4.peg.2558"/>
<dbReference type="InterPro" id="IPR055760">
    <property type="entry name" value="DUF7336"/>
</dbReference>
<evidence type="ECO:0000259" key="1">
    <source>
        <dbReference type="Pfam" id="PF24024"/>
    </source>
</evidence>